<evidence type="ECO:0000256" key="5">
    <source>
        <dbReference type="HAMAP-Rule" id="MF_02126"/>
    </source>
</evidence>
<evidence type="ECO:0000256" key="4">
    <source>
        <dbReference type="ARBA" id="ARBA00048391"/>
    </source>
</evidence>
<dbReference type="InterPro" id="IPR040758">
    <property type="entry name" value="PrmC_N"/>
</dbReference>
<dbReference type="Proteomes" id="UP001500507">
    <property type="component" value="Unassembled WGS sequence"/>
</dbReference>
<keyword evidence="1 5" id="KW-0489">Methyltransferase</keyword>
<dbReference type="PROSITE" id="PS00092">
    <property type="entry name" value="N6_MTASE"/>
    <property type="match status" value="1"/>
</dbReference>
<gene>
    <name evidence="5 8" type="primary">prmC</name>
    <name evidence="8" type="ORF">GCM10009117_07810</name>
</gene>
<organism evidence="8 9">
    <name type="scientific">Gangjinia marincola</name>
    <dbReference type="NCBI Taxonomy" id="578463"/>
    <lineage>
        <taxon>Bacteria</taxon>
        <taxon>Pseudomonadati</taxon>
        <taxon>Bacteroidota</taxon>
        <taxon>Flavobacteriia</taxon>
        <taxon>Flavobacteriales</taxon>
        <taxon>Flavobacteriaceae</taxon>
        <taxon>Gangjinia</taxon>
    </lineage>
</organism>
<comment type="catalytic activity">
    <reaction evidence="4 5">
        <text>L-glutaminyl-[peptide chain release factor] + S-adenosyl-L-methionine = N(5)-methyl-L-glutaminyl-[peptide chain release factor] + S-adenosyl-L-homocysteine + H(+)</text>
        <dbReference type="Rhea" id="RHEA:42896"/>
        <dbReference type="Rhea" id="RHEA-COMP:10271"/>
        <dbReference type="Rhea" id="RHEA-COMP:10272"/>
        <dbReference type="ChEBI" id="CHEBI:15378"/>
        <dbReference type="ChEBI" id="CHEBI:30011"/>
        <dbReference type="ChEBI" id="CHEBI:57856"/>
        <dbReference type="ChEBI" id="CHEBI:59789"/>
        <dbReference type="ChEBI" id="CHEBI:61891"/>
        <dbReference type="EC" id="2.1.1.297"/>
    </reaction>
</comment>
<dbReference type="GO" id="GO:0008168">
    <property type="term" value="F:methyltransferase activity"/>
    <property type="evidence" value="ECO:0007669"/>
    <property type="project" value="UniProtKB-KW"/>
</dbReference>
<dbReference type="EC" id="2.1.1.297" evidence="5"/>
<comment type="similarity">
    <text evidence="5">Belongs to the protein N5-glutamine methyltransferase family. PrmC subfamily.</text>
</comment>
<dbReference type="Gene3D" id="3.40.50.150">
    <property type="entry name" value="Vaccinia Virus protein VP39"/>
    <property type="match status" value="1"/>
</dbReference>
<comment type="function">
    <text evidence="5">Methylates the class 1 translation termination release factors RF1/PrfA and RF2/PrfB on the glutamine residue of the universally conserved GGQ motif.</text>
</comment>
<evidence type="ECO:0000256" key="3">
    <source>
        <dbReference type="ARBA" id="ARBA00022691"/>
    </source>
</evidence>
<dbReference type="InterPro" id="IPR019874">
    <property type="entry name" value="RF_methyltr_PrmC"/>
</dbReference>
<accession>A0ABN1MEU5</accession>
<sequence>MRLQELQEAVRQELKEYYPLTEVDSFFYRLAEDYLGYTRFEVSLHEQEEISAKAKENFFSALKRLKNHEPIQYILRKTEFYGLSLAVNPTVLIPRPETEELVDLIISQHKDRQDLTVVDLCTGSGCIALALANHLKSAEVTGVDISTGALETARYNAAQLQIPVTFLEKDVLTGSLDIKNVDILVSNPPYVRNLEQKEMSANVLNYEPHLALFVENEDPLLFYRYIAEMAKKTLSPTGVVYCEINEYLGKETKQLFKDARFSMVEVKKDLFGKDRIVKAFL</sequence>
<proteinExistence type="inferred from homology"/>
<feature type="domain" description="Release factor glutamine methyltransferase N-terminal" evidence="7">
    <location>
        <begin position="6"/>
        <end position="75"/>
    </location>
</feature>
<keyword evidence="3 5" id="KW-0949">S-adenosyl-L-methionine</keyword>
<evidence type="ECO:0000313" key="8">
    <source>
        <dbReference type="EMBL" id="GAA0871635.1"/>
    </source>
</evidence>
<feature type="binding site" evidence="5">
    <location>
        <position position="187"/>
    </location>
    <ligand>
        <name>S-adenosyl-L-methionine</name>
        <dbReference type="ChEBI" id="CHEBI:59789"/>
    </ligand>
</feature>
<comment type="caution">
    <text evidence="5">Lacks conserved residue(s) required for the propagation of feature annotation.</text>
</comment>
<dbReference type="InterPro" id="IPR004556">
    <property type="entry name" value="HemK-like"/>
</dbReference>
<keyword evidence="2 5" id="KW-0808">Transferase</keyword>
<dbReference type="InterPro" id="IPR002052">
    <property type="entry name" value="DNA_methylase_N6_adenine_CS"/>
</dbReference>
<dbReference type="HAMAP" id="MF_02126">
    <property type="entry name" value="RF_methyltr_PrmC"/>
    <property type="match status" value="1"/>
</dbReference>
<dbReference type="PANTHER" id="PTHR18895">
    <property type="entry name" value="HEMK METHYLTRANSFERASE"/>
    <property type="match status" value="1"/>
</dbReference>
<keyword evidence="9" id="KW-1185">Reference proteome</keyword>
<evidence type="ECO:0000313" key="9">
    <source>
        <dbReference type="Proteomes" id="UP001500507"/>
    </source>
</evidence>
<feature type="binding site" evidence="5">
    <location>
        <begin position="187"/>
        <end position="190"/>
    </location>
    <ligand>
        <name>substrate</name>
    </ligand>
</feature>
<dbReference type="Pfam" id="PF05175">
    <property type="entry name" value="MTS"/>
    <property type="match status" value="1"/>
</dbReference>
<feature type="domain" description="Methyltransferase small" evidence="6">
    <location>
        <begin position="104"/>
        <end position="198"/>
    </location>
</feature>
<dbReference type="GO" id="GO:0032259">
    <property type="term" value="P:methylation"/>
    <property type="evidence" value="ECO:0007669"/>
    <property type="project" value="UniProtKB-KW"/>
</dbReference>
<reference evidence="8 9" key="1">
    <citation type="journal article" date="2019" name="Int. J. Syst. Evol. Microbiol.">
        <title>The Global Catalogue of Microorganisms (GCM) 10K type strain sequencing project: providing services to taxonomists for standard genome sequencing and annotation.</title>
        <authorList>
            <consortium name="The Broad Institute Genomics Platform"/>
            <consortium name="The Broad Institute Genome Sequencing Center for Infectious Disease"/>
            <person name="Wu L."/>
            <person name="Ma J."/>
        </authorList>
    </citation>
    <scope>NUCLEOTIDE SEQUENCE [LARGE SCALE GENOMIC DNA]</scope>
    <source>
        <strain evidence="8 9">JCM 16082</strain>
    </source>
</reference>
<comment type="caution">
    <text evidence="8">The sequence shown here is derived from an EMBL/GenBank/DDBJ whole genome shotgun (WGS) entry which is preliminary data.</text>
</comment>
<dbReference type="SUPFAM" id="SSF53335">
    <property type="entry name" value="S-adenosyl-L-methionine-dependent methyltransferases"/>
    <property type="match status" value="1"/>
</dbReference>
<dbReference type="Gene3D" id="1.10.8.10">
    <property type="entry name" value="DNA helicase RuvA subunit, C-terminal domain"/>
    <property type="match status" value="1"/>
</dbReference>
<protein>
    <recommendedName>
        <fullName evidence="5">Release factor glutamine methyltransferase</fullName>
        <shortName evidence="5">RF MTase</shortName>
        <ecNumber evidence="5">2.1.1.297</ecNumber>
    </recommendedName>
    <alternativeName>
        <fullName evidence="5">N5-glutamine methyltransferase PrmC</fullName>
    </alternativeName>
    <alternativeName>
        <fullName evidence="5">Protein-(glutamine-N5) MTase PrmC</fullName>
    </alternativeName>
    <alternativeName>
        <fullName evidence="5">Protein-glutamine N-methyltransferase PrmC</fullName>
    </alternativeName>
</protein>
<dbReference type="PANTHER" id="PTHR18895:SF74">
    <property type="entry name" value="MTRF1L RELEASE FACTOR GLUTAMINE METHYLTRANSFERASE"/>
    <property type="match status" value="1"/>
</dbReference>
<dbReference type="NCBIfam" id="TIGR00536">
    <property type="entry name" value="hemK_fam"/>
    <property type="match status" value="1"/>
</dbReference>
<dbReference type="EMBL" id="BAAAFG010000005">
    <property type="protein sequence ID" value="GAA0871635.1"/>
    <property type="molecule type" value="Genomic_DNA"/>
</dbReference>
<dbReference type="InterPro" id="IPR007848">
    <property type="entry name" value="Small_mtfrase_dom"/>
</dbReference>
<dbReference type="RefSeq" id="WP_343764144.1">
    <property type="nucleotide sequence ID" value="NZ_BAAAFG010000005.1"/>
</dbReference>
<evidence type="ECO:0000259" key="6">
    <source>
        <dbReference type="Pfam" id="PF05175"/>
    </source>
</evidence>
<name>A0ABN1MEU5_9FLAO</name>
<dbReference type="Pfam" id="PF17827">
    <property type="entry name" value="PrmC_N"/>
    <property type="match status" value="1"/>
</dbReference>
<dbReference type="InterPro" id="IPR029063">
    <property type="entry name" value="SAM-dependent_MTases_sf"/>
</dbReference>
<evidence type="ECO:0000256" key="1">
    <source>
        <dbReference type="ARBA" id="ARBA00022603"/>
    </source>
</evidence>
<feature type="binding site" evidence="5">
    <location>
        <position position="144"/>
    </location>
    <ligand>
        <name>S-adenosyl-L-methionine</name>
        <dbReference type="ChEBI" id="CHEBI:59789"/>
    </ligand>
</feature>
<dbReference type="CDD" id="cd02440">
    <property type="entry name" value="AdoMet_MTases"/>
    <property type="match status" value="1"/>
</dbReference>
<dbReference type="InterPro" id="IPR050320">
    <property type="entry name" value="N5-glutamine_MTase"/>
</dbReference>
<dbReference type="NCBIfam" id="TIGR03534">
    <property type="entry name" value="RF_mod_PrmC"/>
    <property type="match status" value="1"/>
</dbReference>
<evidence type="ECO:0000256" key="2">
    <source>
        <dbReference type="ARBA" id="ARBA00022679"/>
    </source>
</evidence>
<evidence type="ECO:0000259" key="7">
    <source>
        <dbReference type="Pfam" id="PF17827"/>
    </source>
</evidence>